<dbReference type="EC" id="2.7.13.3" evidence="2"/>
<protein>
    <recommendedName>
        <fullName evidence="2">histidine kinase</fullName>
        <ecNumber evidence="2">2.7.13.3</ecNumber>
    </recommendedName>
</protein>
<dbReference type="PANTHER" id="PTHR24421:SF10">
    <property type="entry name" value="NITRATE_NITRITE SENSOR PROTEIN NARQ"/>
    <property type="match status" value="1"/>
</dbReference>
<keyword evidence="7" id="KW-0067">ATP-binding</keyword>
<feature type="compositionally biased region" description="Basic and acidic residues" evidence="9">
    <location>
        <begin position="388"/>
        <end position="416"/>
    </location>
</feature>
<dbReference type="Proteomes" id="UP001183607">
    <property type="component" value="Unassembled WGS sequence"/>
</dbReference>
<evidence type="ECO:0000259" key="11">
    <source>
        <dbReference type="Pfam" id="PF07730"/>
    </source>
</evidence>
<evidence type="ECO:0000256" key="4">
    <source>
        <dbReference type="ARBA" id="ARBA00022679"/>
    </source>
</evidence>
<accession>A0ABD5E4F4</accession>
<evidence type="ECO:0000313" key="13">
    <source>
        <dbReference type="Proteomes" id="UP001183607"/>
    </source>
</evidence>
<keyword evidence="10" id="KW-1133">Transmembrane helix</keyword>
<feature type="transmembrane region" description="Helical" evidence="10">
    <location>
        <begin position="84"/>
        <end position="101"/>
    </location>
</feature>
<evidence type="ECO:0000256" key="1">
    <source>
        <dbReference type="ARBA" id="ARBA00000085"/>
    </source>
</evidence>
<evidence type="ECO:0000256" key="8">
    <source>
        <dbReference type="ARBA" id="ARBA00023012"/>
    </source>
</evidence>
<dbReference type="EMBL" id="JAVRER010000013">
    <property type="protein sequence ID" value="MDT0416112.1"/>
    <property type="molecule type" value="Genomic_DNA"/>
</dbReference>
<keyword evidence="8" id="KW-0902">Two-component regulatory system</keyword>
<comment type="caution">
    <text evidence="12">The sequence shown here is derived from an EMBL/GenBank/DDBJ whole genome shotgun (WGS) entry which is preliminary data.</text>
</comment>
<dbReference type="Gene3D" id="1.20.5.1930">
    <property type="match status" value="1"/>
</dbReference>
<organism evidence="12 13">
    <name type="scientific">Streptomyces evansiae</name>
    <dbReference type="NCBI Taxonomy" id="3075535"/>
    <lineage>
        <taxon>Bacteria</taxon>
        <taxon>Bacillati</taxon>
        <taxon>Actinomycetota</taxon>
        <taxon>Actinomycetes</taxon>
        <taxon>Kitasatosporales</taxon>
        <taxon>Streptomycetaceae</taxon>
        <taxon>Streptomyces</taxon>
    </lineage>
</organism>
<feature type="transmembrane region" description="Helical" evidence="10">
    <location>
        <begin position="59"/>
        <end position="77"/>
    </location>
</feature>
<dbReference type="AlphaFoldDB" id="A0ABD5E4F4"/>
<proteinExistence type="predicted"/>
<keyword evidence="3" id="KW-0597">Phosphoprotein</keyword>
<evidence type="ECO:0000256" key="6">
    <source>
        <dbReference type="ARBA" id="ARBA00022777"/>
    </source>
</evidence>
<keyword evidence="10" id="KW-0472">Membrane</keyword>
<feature type="compositionally biased region" description="Basic and acidic residues" evidence="9">
    <location>
        <begin position="441"/>
        <end position="462"/>
    </location>
</feature>
<dbReference type="GO" id="GO:0004673">
    <property type="term" value="F:protein histidine kinase activity"/>
    <property type="evidence" value="ECO:0007669"/>
    <property type="project" value="UniProtKB-EC"/>
</dbReference>
<keyword evidence="6 12" id="KW-0418">Kinase</keyword>
<dbReference type="InterPro" id="IPR050482">
    <property type="entry name" value="Sensor_HK_TwoCompSys"/>
</dbReference>
<feature type="domain" description="Signal transduction histidine kinase subgroup 3 dimerisation and phosphoacceptor" evidence="11">
    <location>
        <begin position="199"/>
        <end position="264"/>
    </location>
</feature>
<dbReference type="PANTHER" id="PTHR24421">
    <property type="entry name" value="NITRATE/NITRITE SENSOR PROTEIN NARX-RELATED"/>
    <property type="match status" value="1"/>
</dbReference>
<evidence type="ECO:0000256" key="9">
    <source>
        <dbReference type="SAM" id="MobiDB-lite"/>
    </source>
</evidence>
<feature type="region of interest" description="Disordered" evidence="9">
    <location>
        <begin position="360"/>
        <end position="476"/>
    </location>
</feature>
<evidence type="ECO:0000256" key="7">
    <source>
        <dbReference type="ARBA" id="ARBA00022840"/>
    </source>
</evidence>
<feature type="transmembrane region" description="Helical" evidence="10">
    <location>
        <begin position="150"/>
        <end position="169"/>
    </location>
</feature>
<dbReference type="InterPro" id="IPR011712">
    <property type="entry name" value="Sig_transdc_His_kin_sub3_dim/P"/>
</dbReference>
<feature type="compositionally biased region" description="Gly residues" evidence="9">
    <location>
        <begin position="361"/>
        <end position="387"/>
    </location>
</feature>
<keyword evidence="5" id="KW-0547">Nucleotide-binding</keyword>
<evidence type="ECO:0000256" key="2">
    <source>
        <dbReference type="ARBA" id="ARBA00012438"/>
    </source>
</evidence>
<dbReference type="Pfam" id="PF07730">
    <property type="entry name" value="HisKA_3"/>
    <property type="match status" value="1"/>
</dbReference>
<dbReference type="GO" id="GO:0005524">
    <property type="term" value="F:ATP binding"/>
    <property type="evidence" value="ECO:0007669"/>
    <property type="project" value="UniProtKB-KW"/>
</dbReference>
<dbReference type="RefSeq" id="WP_093854822.1">
    <property type="nucleotide sequence ID" value="NZ_JAVRER010000013.1"/>
</dbReference>
<dbReference type="GO" id="GO:0000160">
    <property type="term" value="P:phosphorelay signal transduction system"/>
    <property type="evidence" value="ECO:0007669"/>
    <property type="project" value="UniProtKB-KW"/>
</dbReference>
<keyword evidence="4" id="KW-0808">Transferase</keyword>
<comment type="catalytic activity">
    <reaction evidence="1">
        <text>ATP + protein L-histidine = ADP + protein N-phospho-L-histidine.</text>
        <dbReference type="EC" id="2.7.13.3"/>
    </reaction>
</comment>
<dbReference type="Gene3D" id="3.30.565.10">
    <property type="entry name" value="Histidine kinase-like ATPase, C-terminal domain"/>
    <property type="match status" value="2"/>
</dbReference>
<feature type="transmembrane region" description="Helical" evidence="10">
    <location>
        <begin position="128"/>
        <end position="144"/>
    </location>
</feature>
<gene>
    <name evidence="12" type="ORF">RM574_11485</name>
</gene>
<evidence type="ECO:0000256" key="3">
    <source>
        <dbReference type="ARBA" id="ARBA00022553"/>
    </source>
</evidence>
<evidence type="ECO:0000256" key="10">
    <source>
        <dbReference type="SAM" id="Phobius"/>
    </source>
</evidence>
<name>A0ABD5E4F4_9ACTN</name>
<evidence type="ECO:0000256" key="5">
    <source>
        <dbReference type="ARBA" id="ARBA00022741"/>
    </source>
</evidence>
<sequence>MRKDVWSAWPSREALSRESRRRVESEARTAATRGVRVTLLGFLLWVSHQLNPDAGPARVIGGLVLLGLAIVALRRFFRVTREQHLRAAVPCMAALLLAGAGAYGLDWHLVSSVVWCLSAIVALERLPLGWGGAAAFLGLGAYFLTDQDNWIATLVTCGGLVLAGLVMRLDAEARGAAHRLLIEERSSQAARAESAALAERARIAREIHDVLAHSLSAQLVHLEAARIQLEQGADRQQVLERVVAARGMAREGLEETRQALSALRGDMAPVAEALAELAAREGTVLRVEGEARPVAAEAGQTLRRVAQEALTNVRKHAPGARPRLRLVYGPEAIELEVRNGPGRQPWGERVVWGERAERGEGFVGGGHGQRGGGAEAGERGGGAGAAGRGERRGGGAEEGERGDGSGEAAGRGERAGRFGGPEYGEDAARAEGGADGAGPVDSERGRGPVELERGVGPEDAMDRGAAVGAEALSGPDLAASGSGYGVRGMRERAELLGGTLSAGPPEDGEEGFVVRLRVPA</sequence>
<evidence type="ECO:0000313" key="12">
    <source>
        <dbReference type="EMBL" id="MDT0416112.1"/>
    </source>
</evidence>
<keyword evidence="10" id="KW-0812">Transmembrane</keyword>
<reference evidence="13" key="1">
    <citation type="submission" date="2023-07" db="EMBL/GenBank/DDBJ databases">
        <title>30 novel species of actinomycetes from the DSMZ collection.</title>
        <authorList>
            <person name="Nouioui I."/>
        </authorList>
    </citation>
    <scope>NUCLEOTIDE SEQUENCE [LARGE SCALE GENOMIC DNA]</scope>
    <source>
        <strain evidence="13">DSM 41982</strain>
    </source>
</reference>
<dbReference type="InterPro" id="IPR036890">
    <property type="entry name" value="HATPase_C_sf"/>
</dbReference>